<feature type="chain" id="PRO_5041298866" description="Copper oxidase" evidence="7">
    <location>
        <begin position="21"/>
        <end position="821"/>
    </location>
</feature>
<evidence type="ECO:0000256" key="1">
    <source>
        <dbReference type="ARBA" id="ARBA00010609"/>
    </source>
</evidence>
<keyword evidence="13" id="KW-1185">Reference proteome</keyword>
<feature type="domain" description="CopC" evidence="8">
    <location>
        <begin position="21"/>
        <end position="110"/>
    </location>
</feature>
<feature type="transmembrane region" description="Helical" evidence="6">
    <location>
        <begin position="366"/>
        <end position="388"/>
    </location>
</feature>
<comment type="caution">
    <text evidence="12">The sequence shown here is derived from an EMBL/GenBank/DDBJ whole genome shotgun (WGS) entry which is preliminary data.</text>
</comment>
<accession>A0AA36IR40</accession>
<feature type="domain" description="Plastocyanin-like" evidence="11">
    <location>
        <begin position="402"/>
        <end position="509"/>
    </location>
</feature>
<dbReference type="EMBL" id="CAUJNA010002223">
    <property type="protein sequence ID" value="CAJ1391325.1"/>
    <property type="molecule type" value="Genomic_DNA"/>
</dbReference>
<evidence type="ECO:0000313" key="13">
    <source>
        <dbReference type="Proteomes" id="UP001178507"/>
    </source>
</evidence>
<feature type="signal peptide" evidence="7">
    <location>
        <begin position="1"/>
        <end position="20"/>
    </location>
</feature>
<dbReference type="GO" id="GO:0005507">
    <property type="term" value="F:copper ion binding"/>
    <property type="evidence" value="ECO:0007669"/>
    <property type="project" value="InterPro"/>
</dbReference>
<organism evidence="12 13">
    <name type="scientific">Effrenium voratum</name>
    <dbReference type="NCBI Taxonomy" id="2562239"/>
    <lineage>
        <taxon>Eukaryota</taxon>
        <taxon>Sar</taxon>
        <taxon>Alveolata</taxon>
        <taxon>Dinophyceae</taxon>
        <taxon>Suessiales</taxon>
        <taxon>Symbiodiniaceae</taxon>
        <taxon>Effrenium</taxon>
    </lineage>
</organism>
<keyword evidence="2" id="KW-0479">Metal-binding</keyword>
<dbReference type="InterPro" id="IPR011706">
    <property type="entry name" value="Cu-oxidase_C"/>
</dbReference>
<dbReference type="Proteomes" id="UP001178507">
    <property type="component" value="Unassembled WGS sequence"/>
</dbReference>
<evidence type="ECO:0000256" key="2">
    <source>
        <dbReference type="ARBA" id="ARBA00022723"/>
    </source>
</evidence>
<evidence type="ECO:0000313" key="12">
    <source>
        <dbReference type="EMBL" id="CAJ1391325.1"/>
    </source>
</evidence>
<dbReference type="InterPro" id="IPR014756">
    <property type="entry name" value="Ig_E-set"/>
</dbReference>
<dbReference type="Gene3D" id="2.60.40.1220">
    <property type="match status" value="1"/>
</dbReference>
<comment type="similarity">
    <text evidence="1">Belongs to the multicopper oxidase family.</text>
</comment>
<dbReference type="Pfam" id="PF05425">
    <property type="entry name" value="CopD"/>
    <property type="match status" value="1"/>
</dbReference>
<dbReference type="CDD" id="cd13861">
    <property type="entry name" value="CuRO_1_CumA_like"/>
    <property type="match status" value="1"/>
</dbReference>
<feature type="transmembrane region" description="Helical" evidence="6">
    <location>
        <begin position="143"/>
        <end position="163"/>
    </location>
</feature>
<dbReference type="GO" id="GO:0016491">
    <property type="term" value="F:oxidoreductase activity"/>
    <property type="evidence" value="ECO:0007669"/>
    <property type="project" value="UniProtKB-KW"/>
</dbReference>
<evidence type="ECO:0008006" key="14">
    <source>
        <dbReference type="Google" id="ProtNLM"/>
    </source>
</evidence>
<gene>
    <name evidence="12" type="ORF">EVOR1521_LOCUS16589</name>
</gene>
<dbReference type="PANTHER" id="PTHR11709:SF2">
    <property type="entry name" value="MULTICOPPER OXIDASE LPR1"/>
    <property type="match status" value="1"/>
</dbReference>
<evidence type="ECO:0000259" key="10">
    <source>
        <dbReference type="Pfam" id="PF07731"/>
    </source>
</evidence>
<keyword evidence="4" id="KW-0560">Oxidoreductase</keyword>
<keyword evidence="3 7" id="KW-0732">Signal</keyword>
<evidence type="ECO:0000256" key="4">
    <source>
        <dbReference type="ARBA" id="ARBA00023002"/>
    </source>
</evidence>
<dbReference type="GO" id="GO:0046688">
    <property type="term" value="P:response to copper ion"/>
    <property type="evidence" value="ECO:0007669"/>
    <property type="project" value="InterPro"/>
</dbReference>
<name>A0AA36IR40_9DINO</name>
<protein>
    <recommendedName>
        <fullName evidence="14">Copper oxidase</fullName>
    </recommendedName>
</protein>
<evidence type="ECO:0000256" key="5">
    <source>
        <dbReference type="ARBA" id="ARBA00023008"/>
    </source>
</evidence>
<dbReference type="GO" id="GO:0016020">
    <property type="term" value="C:membrane"/>
    <property type="evidence" value="ECO:0007669"/>
    <property type="project" value="InterPro"/>
</dbReference>
<feature type="transmembrane region" description="Helical" evidence="6">
    <location>
        <begin position="216"/>
        <end position="234"/>
    </location>
</feature>
<dbReference type="Pfam" id="PF04234">
    <property type="entry name" value="CopC"/>
    <property type="match status" value="1"/>
</dbReference>
<dbReference type="AlphaFoldDB" id="A0AA36IR40"/>
<keyword evidence="5" id="KW-0186">Copper</keyword>
<proteinExistence type="inferred from homology"/>
<dbReference type="InterPro" id="IPR045087">
    <property type="entry name" value="Cu-oxidase_fam"/>
</dbReference>
<evidence type="ECO:0000259" key="8">
    <source>
        <dbReference type="Pfam" id="PF04234"/>
    </source>
</evidence>
<feature type="transmembrane region" description="Helical" evidence="6">
    <location>
        <begin position="112"/>
        <end position="131"/>
    </location>
</feature>
<sequence length="821" mass="89063">MKKSIVALAALLLAATPALSHSEMNMTEPADGATLDAVPETIQLKFTAPARVMKVEMMHTNGAASHTKAIEIPTFAMVDAISLTPEFMGAGRYEVNWRALGEDGHVMTGSKLIIYVASFLAVGTLLFRLGLPRAGDEVADALRPLAIAATLIAIAATLFRVLVQAGRLMDDWGGMVDPNIVMISLQGPLGESTYVRLGGLALILLAALFRPVRAPATLFGAIMVAASFALTGHATREPQWLLGGLITFHLLAVAYWFGALAPLYRLTLFDGGASHAAEIADRFGRQASIIVPMLILAGGTFAYVLLGGIEPLWASDYGRVLIGKLVLVSIVLGIAALNKWRFVPALAVDAERAAPRFRRSLRYETMAFLLIFTATALLTTSFTVPGSFIDLVAGPSQQAIFQPDGPASDLWTYNGSAPGPEIRVRRDERVRVRLTNNLEEPTSLHWHGIRIDNAMDGVAGLTQEPIEPGESFEYDFVAPDAGTYWYHAHNKSWNQVARGLYGPLIVDEDEVPFDRAHDLTLVIDDWRLAGEGTLDVASLGSLMDWSHDGRLGNWLTVNGRAMPVNMLNAGEPYRLRLINASNARILEIDPNRFDAKVIAYDGQALPEPVRLTYAPLMVGPAQRVDLLIVPQAGSDFVIEELSGDTPFAFAGFEVRGETADGPGVPSLPVNDLPEPELAGARTVRVEMTGGAMGNIGRVTYNGKVLEGSDFRDTGQVWAFNGIANLPETPLYSAQRGETIVIETVNNTAFVHAMHVHGHHFRVIERSGSEIDVGQPWRDTFLVGPQQTTRIAFVADNPGKWLYHCHMLEHAAGGMNTWFEVT</sequence>
<dbReference type="PROSITE" id="PS00080">
    <property type="entry name" value="MULTICOPPER_OXIDASE2"/>
    <property type="match status" value="1"/>
</dbReference>
<feature type="transmembrane region" description="Helical" evidence="6">
    <location>
        <begin position="240"/>
        <end position="266"/>
    </location>
</feature>
<feature type="transmembrane region" description="Helical" evidence="6">
    <location>
        <begin position="318"/>
        <end position="337"/>
    </location>
</feature>
<keyword evidence="6" id="KW-1133">Transmembrane helix</keyword>
<dbReference type="InterPro" id="IPR008972">
    <property type="entry name" value="Cupredoxin"/>
</dbReference>
<dbReference type="SUPFAM" id="SSF81296">
    <property type="entry name" value="E set domains"/>
    <property type="match status" value="1"/>
</dbReference>
<evidence type="ECO:0000256" key="7">
    <source>
        <dbReference type="SAM" id="SignalP"/>
    </source>
</evidence>
<feature type="domain" description="Plastocyanin-like" evidence="10">
    <location>
        <begin position="714"/>
        <end position="820"/>
    </location>
</feature>
<dbReference type="InterPro" id="IPR008457">
    <property type="entry name" value="Cu-R_CopD_dom"/>
</dbReference>
<dbReference type="InterPro" id="IPR011707">
    <property type="entry name" value="Cu-oxidase-like_N"/>
</dbReference>
<dbReference type="Pfam" id="PF07732">
    <property type="entry name" value="Cu-oxidase_3"/>
    <property type="match status" value="1"/>
</dbReference>
<dbReference type="PANTHER" id="PTHR11709">
    <property type="entry name" value="MULTI-COPPER OXIDASE"/>
    <property type="match status" value="1"/>
</dbReference>
<dbReference type="PROSITE" id="PS00079">
    <property type="entry name" value="MULTICOPPER_OXIDASE1"/>
    <property type="match status" value="1"/>
</dbReference>
<keyword evidence="6" id="KW-0472">Membrane</keyword>
<evidence type="ECO:0000256" key="6">
    <source>
        <dbReference type="SAM" id="Phobius"/>
    </source>
</evidence>
<evidence type="ECO:0000256" key="3">
    <source>
        <dbReference type="ARBA" id="ARBA00022729"/>
    </source>
</evidence>
<dbReference type="InterPro" id="IPR014755">
    <property type="entry name" value="Cu-Rt/internalin_Ig-like"/>
</dbReference>
<dbReference type="InterPro" id="IPR002355">
    <property type="entry name" value="Cu_oxidase_Cu_BS"/>
</dbReference>
<dbReference type="InterPro" id="IPR007348">
    <property type="entry name" value="CopC_dom"/>
</dbReference>
<dbReference type="Gene3D" id="2.60.40.420">
    <property type="entry name" value="Cupredoxins - blue copper proteins"/>
    <property type="match status" value="3"/>
</dbReference>
<feature type="domain" description="Copper resistance protein D" evidence="9">
    <location>
        <begin position="278"/>
        <end position="378"/>
    </location>
</feature>
<evidence type="ECO:0000259" key="9">
    <source>
        <dbReference type="Pfam" id="PF05425"/>
    </source>
</evidence>
<evidence type="ECO:0000259" key="11">
    <source>
        <dbReference type="Pfam" id="PF07732"/>
    </source>
</evidence>
<dbReference type="Pfam" id="PF07731">
    <property type="entry name" value="Cu-oxidase_2"/>
    <property type="match status" value="1"/>
</dbReference>
<reference evidence="12" key="1">
    <citation type="submission" date="2023-08" db="EMBL/GenBank/DDBJ databases">
        <authorList>
            <person name="Chen Y."/>
            <person name="Shah S."/>
            <person name="Dougan E. K."/>
            <person name="Thang M."/>
            <person name="Chan C."/>
        </authorList>
    </citation>
    <scope>NUCLEOTIDE SEQUENCE</scope>
</reference>
<dbReference type="SUPFAM" id="SSF49503">
    <property type="entry name" value="Cupredoxins"/>
    <property type="match status" value="3"/>
</dbReference>
<keyword evidence="6" id="KW-0812">Transmembrane</keyword>
<feature type="transmembrane region" description="Helical" evidence="6">
    <location>
        <begin position="287"/>
        <end position="306"/>
    </location>
</feature>
<dbReference type="InterPro" id="IPR033138">
    <property type="entry name" value="Cu_oxidase_CS"/>
</dbReference>